<name>A0A2M7GBH7_9BACT</name>
<dbReference type="Gene3D" id="6.10.250.1120">
    <property type="match status" value="1"/>
</dbReference>
<dbReference type="AlphaFoldDB" id="A0A2M7GBH7"/>
<comment type="caution">
    <text evidence="4">The sequence shown here is derived from an EMBL/GenBank/DDBJ whole genome shotgun (WGS) entry which is preliminary data.</text>
</comment>
<dbReference type="Pfam" id="PF12535">
    <property type="entry name" value="Nudix_N"/>
    <property type="match status" value="1"/>
</dbReference>
<proteinExistence type="predicted"/>
<evidence type="ECO:0000256" key="1">
    <source>
        <dbReference type="ARBA" id="ARBA00001946"/>
    </source>
</evidence>
<dbReference type="PROSITE" id="PS51462">
    <property type="entry name" value="NUDIX"/>
    <property type="match status" value="1"/>
</dbReference>
<dbReference type="SUPFAM" id="SSF55811">
    <property type="entry name" value="Nudix"/>
    <property type="match status" value="1"/>
</dbReference>
<dbReference type="EMBL" id="PFFQ01000004">
    <property type="protein sequence ID" value="PIW19528.1"/>
    <property type="molecule type" value="Genomic_DNA"/>
</dbReference>
<organism evidence="4 5">
    <name type="scientific">bacterium (Candidatus Blackallbacteria) CG17_big_fil_post_rev_8_21_14_2_50_48_46</name>
    <dbReference type="NCBI Taxonomy" id="2014261"/>
    <lineage>
        <taxon>Bacteria</taxon>
        <taxon>Candidatus Blackallbacteria</taxon>
    </lineage>
</organism>
<evidence type="ECO:0000259" key="3">
    <source>
        <dbReference type="PROSITE" id="PS51462"/>
    </source>
</evidence>
<dbReference type="Pfam" id="PF00293">
    <property type="entry name" value="NUDIX"/>
    <property type="match status" value="1"/>
</dbReference>
<evidence type="ECO:0000256" key="2">
    <source>
        <dbReference type="ARBA" id="ARBA00022801"/>
    </source>
</evidence>
<dbReference type="InterPro" id="IPR000086">
    <property type="entry name" value="NUDIX_hydrolase_dom"/>
</dbReference>
<reference evidence="4 5" key="1">
    <citation type="submission" date="2017-09" db="EMBL/GenBank/DDBJ databases">
        <title>Depth-based differentiation of microbial function through sediment-hosted aquifers and enrichment of novel symbionts in the deep terrestrial subsurface.</title>
        <authorList>
            <person name="Probst A.J."/>
            <person name="Ladd B."/>
            <person name="Jarett J.K."/>
            <person name="Geller-Mcgrath D.E."/>
            <person name="Sieber C.M."/>
            <person name="Emerson J.B."/>
            <person name="Anantharaman K."/>
            <person name="Thomas B.C."/>
            <person name="Malmstrom R."/>
            <person name="Stieglmeier M."/>
            <person name="Klingl A."/>
            <person name="Woyke T."/>
            <person name="Ryan C.M."/>
            <person name="Banfield J.F."/>
        </authorList>
    </citation>
    <scope>NUCLEOTIDE SEQUENCE [LARGE SCALE GENOMIC DNA]</scope>
    <source>
        <strain evidence="4">CG17_big_fil_post_rev_8_21_14_2_50_48_46</strain>
    </source>
</reference>
<accession>A0A2M7GBH7</accession>
<evidence type="ECO:0000313" key="4">
    <source>
        <dbReference type="EMBL" id="PIW19528.1"/>
    </source>
</evidence>
<dbReference type="Gene3D" id="3.90.79.10">
    <property type="entry name" value="Nucleoside Triphosphate Pyrophosphohydrolase"/>
    <property type="match status" value="1"/>
</dbReference>
<feature type="domain" description="Nudix hydrolase" evidence="3">
    <location>
        <begin position="69"/>
        <end position="201"/>
    </location>
</feature>
<comment type="cofactor">
    <cofactor evidence="1">
        <name>Mg(2+)</name>
        <dbReference type="ChEBI" id="CHEBI:18420"/>
    </cofactor>
</comment>
<dbReference type="PANTHER" id="PTHR43046:SF14">
    <property type="entry name" value="MUTT_NUDIX FAMILY PROTEIN"/>
    <property type="match status" value="1"/>
</dbReference>
<dbReference type="PANTHER" id="PTHR43046">
    <property type="entry name" value="GDP-MANNOSE MANNOSYL HYDROLASE"/>
    <property type="match status" value="1"/>
</dbReference>
<gene>
    <name evidence="4" type="ORF">COW36_01425</name>
</gene>
<evidence type="ECO:0000313" key="5">
    <source>
        <dbReference type="Proteomes" id="UP000231019"/>
    </source>
</evidence>
<dbReference type="InterPro" id="IPR015797">
    <property type="entry name" value="NUDIX_hydrolase-like_dom_sf"/>
</dbReference>
<protein>
    <recommendedName>
        <fullName evidence="3">Nudix hydrolase domain-containing protein</fullName>
    </recommendedName>
</protein>
<dbReference type="GO" id="GO:0016787">
    <property type="term" value="F:hydrolase activity"/>
    <property type="evidence" value="ECO:0007669"/>
    <property type="project" value="UniProtKB-KW"/>
</dbReference>
<dbReference type="InterPro" id="IPR059176">
    <property type="entry name" value="UDP-X_N"/>
</dbReference>
<keyword evidence="2" id="KW-0378">Hydrolase</keyword>
<sequence>MKPPQNWLQVLDEIRALAQMGLNYADGSPYDRARYERLLELSARSYAELSELPTEIVMARFQKEVGHITPKVGVNGALFNASGQILLVKRRDDGCWSLPAGWCDMNESPYEALEREWREELGLTITAGSVLEIFTRKPGDYGSPHTSYLLLMACYLRGPLKVQLQEEELLDWGWFEIDSPLNWHLDHPEFARLAHQDWLKRTPSDAGAESNGPAQ</sequence>
<dbReference type="Proteomes" id="UP000231019">
    <property type="component" value="Unassembled WGS sequence"/>
</dbReference>